<proteinExistence type="predicted"/>
<gene>
    <name evidence="1" type="ORF">S06H3_57692</name>
    <name evidence="2" type="ORF">S06H3_58521</name>
</gene>
<protein>
    <submittedName>
        <fullName evidence="2">Uncharacterized protein</fullName>
    </submittedName>
</protein>
<accession>X1QKV9</accession>
<dbReference type="AlphaFoldDB" id="X1QKV9"/>
<sequence length="60" mass="6589">MRQSNLVMRNWAKGAITRVPIPIPVMVSPSAIPLLFINQRGTVEVIGTIQKPIPVPITMP</sequence>
<evidence type="ECO:0000313" key="2">
    <source>
        <dbReference type="EMBL" id="GAI55436.1"/>
    </source>
</evidence>
<evidence type="ECO:0000313" key="1">
    <source>
        <dbReference type="EMBL" id="GAI49043.1"/>
    </source>
</evidence>
<dbReference type="EMBL" id="BARV01037263">
    <property type="protein sequence ID" value="GAI49043.1"/>
    <property type="molecule type" value="Genomic_DNA"/>
</dbReference>
<organism evidence="2">
    <name type="scientific">marine sediment metagenome</name>
    <dbReference type="NCBI Taxonomy" id="412755"/>
    <lineage>
        <taxon>unclassified sequences</taxon>
        <taxon>metagenomes</taxon>
        <taxon>ecological metagenomes</taxon>
    </lineage>
</organism>
<comment type="caution">
    <text evidence="2">The sequence shown here is derived from an EMBL/GenBank/DDBJ whole genome shotgun (WGS) entry which is preliminary data.</text>
</comment>
<dbReference type="EMBL" id="BARV01037895">
    <property type="protein sequence ID" value="GAI55436.1"/>
    <property type="molecule type" value="Genomic_DNA"/>
</dbReference>
<name>X1QKV9_9ZZZZ</name>
<reference evidence="2" key="1">
    <citation type="journal article" date="2014" name="Front. Microbiol.">
        <title>High frequency of phylogenetically diverse reductive dehalogenase-homologous genes in deep subseafloor sedimentary metagenomes.</title>
        <authorList>
            <person name="Kawai M."/>
            <person name="Futagami T."/>
            <person name="Toyoda A."/>
            <person name="Takaki Y."/>
            <person name="Nishi S."/>
            <person name="Hori S."/>
            <person name="Arai W."/>
            <person name="Tsubouchi T."/>
            <person name="Morono Y."/>
            <person name="Uchiyama I."/>
            <person name="Ito T."/>
            <person name="Fujiyama A."/>
            <person name="Inagaki F."/>
            <person name="Takami H."/>
        </authorList>
    </citation>
    <scope>NUCLEOTIDE SEQUENCE</scope>
    <source>
        <strain evidence="2">Expedition CK06-06</strain>
    </source>
</reference>